<dbReference type="RefSeq" id="WP_067699032.1">
    <property type="nucleotide sequence ID" value="NZ_LLZH01000289.1"/>
</dbReference>
<comment type="caution">
    <text evidence="3">The sequence shown here is derived from an EMBL/GenBank/DDBJ whole genome shotgun (WGS) entry which is preliminary data.</text>
</comment>
<proteinExistence type="predicted"/>
<keyword evidence="2" id="KW-0812">Transmembrane</keyword>
<evidence type="ECO:0000256" key="2">
    <source>
        <dbReference type="SAM" id="Phobius"/>
    </source>
</evidence>
<dbReference type="Proteomes" id="UP000053244">
    <property type="component" value="Unassembled WGS sequence"/>
</dbReference>
<organism evidence="3 4">
    <name type="scientific">Actinoplanes awajinensis subsp. mycoplanecinus</name>
    <dbReference type="NCBI Taxonomy" id="135947"/>
    <lineage>
        <taxon>Bacteria</taxon>
        <taxon>Bacillati</taxon>
        <taxon>Actinomycetota</taxon>
        <taxon>Actinomycetes</taxon>
        <taxon>Micromonosporales</taxon>
        <taxon>Micromonosporaceae</taxon>
        <taxon>Actinoplanes</taxon>
    </lineage>
</organism>
<reference evidence="3 4" key="1">
    <citation type="submission" date="2015-10" db="EMBL/GenBank/DDBJ databases">
        <authorList>
            <person name="Gilbert D.G."/>
        </authorList>
    </citation>
    <scope>NUCLEOTIDE SEQUENCE [LARGE SCALE GENOMIC DNA]</scope>
    <source>
        <strain evidence="3 4">NRRL B-16712</strain>
    </source>
</reference>
<feature type="transmembrane region" description="Helical" evidence="2">
    <location>
        <begin position="59"/>
        <end position="76"/>
    </location>
</feature>
<name>A0A101JKL6_9ACTN</name>
<sequence>MSGRIYGRPVTVAGGADTPPSLRQELQDTPGFSGAALLLAVGGSLVGTILTTAMGSGPWGSLAGAAVGPVVSTVFSTKLTGEHGRVRAAAILILSVAALAITLTGVKVTEGAAGQPVIPGAEDRSGTFALSESDESNQRNGTSGENVPAGGVEPTVTPTVLPSATPSPEPSPSPSEKTDTCLTGYVWREAVPGDQVCVTPETRDQAAVDNAAAGDRRDPAGGAYGPDTCLTGFVWREAVADDHVCVLPETREQARADNDAAAERRVT</sequence>
<keyword evidence="4" id="KW-1185">Reference proteome</keyword>
<feature type="transmembrane region" description="Helical" evidence="2">
    <location>
        <begin position="88"/>
        <end position="106"/>
    </location>
</feature>
<protein>
    <submittedName>
        <fullName evidence="3">Uncharacterized protein</fullName>
    </submittedName>
</protein>
<feature type="transmembrane region" description="Helical" evidence="2">
    <location>
        <begin position="32"/>
        <end position="53"/>
    </location>
</feature>
<feature type="region of interest" description="Disordered" evidence="1">
    <location>
        <begin position="115"/>
        <end position="179"/>
    </location>
</feature>
<dbReference type="AlphaFoldDB" id="A0A101JKL6"/>
<evidence type="ECO:0000313" key="4">
    <source>
        <dbReference type="Proteomes" id="UP000053244"/>
    </source>
</evidence>
<keyword evidence="2" id="KW-0472">Membrane</keyword>
<keyword evidence="2" id="KW-1133">Transmembrane helix</keyword>
<evidence type="ECO:0000256" key="1">
    <source>
        <dbReference type="SAM" id="MobiDB-lite"/>
    </source>
</evidence>
<dbReference type="EMBL" id="LLZH01000289">
    <property type="protein sequence ID" value="KUL28473.1"/>
    <property type="molecule type" value="Genomic_DNA"/>
</dbReference>
<accession>A0A101JKL6</accession>
<dbReference type="OrthoDB" id="4548672at2"/>
<gene>
    <name evidence="3" type="ORF">ADL15_32170</name>
</gene>
<evidence type="ECO:0000313" key="3">
    <source>
        <dbReference type="EMBL" id="KUL28473.1"/>
    </source>
</evidence>